<evidence type="ECO:0000256" key="1">
    <source>
        <dbReference type="ARBA" id="ARBA00004123"/>
    </source>
</evidence>
<sequence length="716" mass="77931">MEEGQQQVNAYTDEDTDYTDNEDYNDEDYTLEPETASKRQKRHTPEQIRELRAAYQQNDHPDEPTRCALGAKIGLEGRQVQYWFENQRSQMQAKAVVQKSKAAQRENAALTAENMSLRKVILTNSCFSCGGAMVPAELPAENRRLLRENMRLRGECIRATALLNQILRSAPPAERRPPAVVACRPVLSVGEGASKADRAARLRRHAEAAMDQFLLLATKGEPLWLPTPDGEELSYLGYQKKATLPVHHGFCPDGFIMEATRETGMVRAFVADLIVMLTDAKRWSEMFPGIVAGVTANGAISGGVLGSRIQLMNAELWVQSPRPLNRSINFLRYNKRVAEGQWAVMDVSVDGILGPLGSRTADAAAVANNTGCRLLPSGCLIEDMGNGYCKITWVVHAEYDETAVPTMFRPLLRSGKALGAHRWLASLQRQCEYLAVLHSIQVPRGDNDNTAAISSMGKRGILELAQRMMTVFYSAVSGPVTQPSSNLYEWPASAGTGARRTDAAVRMVTWKKAGSVADLVLSSSTTVWLPNTPPQLVFQYLCDGQRRGEWDVFANGEAVTELYSVATGHLHGNAVSVQYSNVMTDGTDSKKVLILQQACTDASCSTVVYAPLEEDFMRAVMNGGDHASVFLMPSGFAILPDGHGRARHAPRSSSAPVGRDNTAGSLLTMACQALLPGSSPSDNHAADGAFDDVGKLLCHALKKIKAAVKANIVIPA</sequence>
<dbReference type="GO" id="GO:0005634">
    <property type="term" value="C:nucleus"/>
    <property type="evidence" value="ECO:0007669"/>
    <property type="project" value="UniProtKB-SubCell"/>
</dbReference>
<feature type="coiled-coil region" evidence="11">
    <location>
        <begin position="93"/>
        <end position="120"/>
    </location>
</feature>
<evidence type="ECO:0000313" key="16">
    <source>
        <dbReference type="Proteomes" id="UP000604825"/>
    </source>
</evidence>
<evidence type="ECO:0000256" key="5">
    <source>
        <dbReference type="ARBA" id="ARBA00023125"/>
    </source>
</evidence>
<protein>
    <submittedName>
        <fullName evidence="15">Uncharacterized protein</fullName>
    </submittedName>
</protein>
<dbReference type="SUPFAM" id="SSF46689">
    <property type="entry name" value="Homeodomain-like"/>
    <property type="match status" value="1"/>
</dbReference>
<feature type="DNA-binding region" description="Homeobox" evidence="9">
    <location>
        <begin position="36"/>
        <end position="95"/>
    </location>
</feature>
<dbReference type="Pfam" id="PF00046">
    <property type="entry name" value="Homeodomain"/>
    <property type="match status" value="1"/>
</dbReference>
<dbReference type="Pfam" id="PF01852">
    <property type="entry name" value="START"/>
    <property type="match status" value="1"/>
</dbReference>
<evidence type="ECO:0000256" key="3">
    <source>
        <dbReference type="ARBA" id="ARBA00023015"/>
    </source>
</evidence>
<dbReference type="GO" id="GO:0008289">
    <property type="term" value="F:lipid binding"/>
    <property type="evidence" value="ECO:0007669"/>
    <property type="project" value="InterPro"/>
</dbReference>
<evidence type="ECO:0000256" key="9">
    <source>
        <dbReference type="PROSITE-ProRule" id="PRU00108"/>
    </source>
</evidence>
<dbReference type="SMART" id="SM00389">
    <property type="entry name" value="HOX"/>
    <property type="match status" value="1"/>
</dbReference>
<keyword evidence="7" id="KW-0804">Transcription</keyword>
<dbReference type="InterPro" id="IPR009057">
    <property type="entry name" value="Homeodomain-like_sf"/>
</dbReference>
<evidence type="ECO:0000256" key="6">
    <source>
        <dbReference type="ARBA" id="ARBA00023155"/>
    </source>
</evidence>
<dbReference type="InterPro" id="IPR001356">
    <property type="entry name" value="HD"/>
</dbReference>
<dbReference type="InterPro" id="IPR042160">
    <property type="entry name" value="HD-Zip_IV"/>
</dbReference>
<evidence type="ECO:0000259" key="13">
    <source>
        <dbReference type="PROSITE" id="PS50071"/>
    </source>
</evidence>
<evidence type="ECO:0000256" key="11">
    <source>
        <dbReference type="SAM" id="Coils"/>
    </source>
</evidence>
<gene>
    <name evidence="15" type="ORF">NCGR_LOCUS13778</name>
</gene>
<evidence type="ECO:0000313" key="15">
    <source>
        <dbReference type="EMBL" id="CAD6220229.1"/>
    </source>
</evidence>
<feature type="domain" description="START" evidence="14">
    <location>
        <begin position="195"/>
        <end position="436"/>
    </location>
</feature>
<dbReference type="Proteomes" id="UP000604825">
    <property type="component" value="Unassembled WGS sequence"/>
</dbReference>
<dbReference type="AlphaFoldDB" id="A0A811NFQ1"/>
<evidence type="ECO:0000259" key="14">
    <source>
        <dbReference type="PROSITE" id="PS50848"/>
    </source>
</evidence>
<keyword evidence="6 9" id="KW-0371">Homeobox</keyword>
<dbReference type="SMART" id="SM00234">
    <property type="entry name" value="START"/>
    <property type="match status" value="1"/>
</dbReference>
<accession>A0A811NFQ1</accession>
<dbReference type="PROSITE" id="PS50071">
    <property type="entry name" value="HOMEOBOX_2"/>
    <property type="match status" value="1"/>
</dbReference>
<comment type="similarity">
    <text evidence="2">Belongs to the HD-ZIP homeobox family. Class IV subfamily.</text>
</comment>
<proteinExistence type="inferred from homology"/>
<reference evidence="15" key="1">
    <citation type="submission" date="2020-10" db="EMBL/GenBank/DDBJ databases">
        <authorList>
            <person name="Han B."/>
            <person name="Lu T."/>
            <person name="Zhao Q."/>
            <person name="Huang X."/>
            <person name="Zhao Y."/>
        </authorList>
    </citation>
    <scope>NUCLEOTIDE SEQUENCE</scope>
</reference>
<dbReference type="EMBL" id="CAJGYO010000003">
    <property type="protein sequence ID" value="CAD6220229.1"/>
    <property type="molecule type" value="Genomic_DNA"/>
</dbReference>
<dbReference type="OrthoDB" id="684146at2759"/>
<keyword evidence="4 11" id="KW-0175">Coiled coil</keyword>
<evidence type="ECO:0000256" key="12">
    <source>
        <dbReference type="SAM" id="MobiDB-lite"/>
    </source>
</evidence>
<dbReference type="PROSITE" id="PS50848">
    <property type="entry name" value="START"/>
    <property type="match status" value="1"/>
</dbReference>
<feature type="region of interest" description="Disordered" evidence="12">
    <location>
        <begin position="1"/>
        <end position="46"/>
    </location>
</feature>
<evidence type="ECO:0000256" key="2">
    <source>
        <dbReference type="ARBA" id="ARBA00006789"/>
    </source>
</evidence>
<organism evidence="15 16">
    <name type="scientific">Miscanthus lutarioriparius</name>
    <dbReference type="NCBI Taxonomy" id="422564"/>
    <lineage>
        <taxon>Eukaryota</taxon>
        <taxon>Viridiplantae</taxon>
        <taxon>Streptophyta</taxon>
        <taxon>Embryophyta</taxon>
        <taxon>Tracheophyta</taxon>
        <taxon>Spermatophyta</taxon>
        <taxon>Magnoliopsida</taxon>
        <taxon>Liliopsida</taxon>
        <taxon>Poales</taxon>
        <taxon>Poaceae</taxon>
        <taxon>PACMAD clade</taxon>
        <taxon>Panicoideae</taxon>
        <taxon>Andropogonodae</taxon>
        <taxon>Andropogoneae</taxon>
        <taxon>Saccharinae</taxon>
        <taxon>Miscanthus</taxon>
    </lineage>
</organism>
<dbReference type="GO" id="GO:0003677">
    <property type="term" value="F:DNA binding"/>
    <property type="evidence" value="ECO:0007669"/>
    <property type="project" value="UniProtKB-UniRule"/>
</dbReference>
<dbReference type="CDD" id="cd08875">
    <property type="entry name" value="START_ArGLABRA2_like"/>
    <property type="match status" value="1"/>
</dbReference>
<dbReference type="Pfam" id="PF25797">
    <property type="entry name" value="PDF2_C"/>
    <property type="match status" value="1"/>
</dbReference>
<dbReference type="InterPro" id="IPR002913">
    <property type="entry name" value="START_lipid-bd_dom"/>
</dbReference>
<keyword evidence="5 9" id="KW-0238">DNA-binding</keyword>
<dbReference type="Gene3D" id="1.10.10.60">
    <property type="entry name" value="Homeodomain-like"/>
    <property type="match status" value="1"/>
</dbReference>
<keyword evidence="3" id="KW-0805">Transcription regulation</keyword>
<evidence type="ECO:0000256" key="7">
    <source>
        <dbReference type="ARBA" id="ARBA00023163"/>
    </source>
</evidence>
<dbReference type="CDD" id="cd00086">
    <property type="entry name" value="homeodomain"/>
    <property type="match status" value="1"/>
</dbReference>
<name>A0A811NFQ1_9POAL</name>
<evidence type="ECO:0000256" key="4">
    <source>
        <dbReference type="ARBA" id="ARBA00023054"/>
    </source>
</evidence>
<comment type="subcellular location">
    <subcellularLocation>
        <location evidence="1 9 10">Nucleus</location>
    </subcellularLocation>
</comment>
<keyword evidence="16" id="KW-1185">Reference proteome</keyword>
<dbReference type="PANTHER" id="PTHR45654">
    <property type="entry name" value="HOMEOBOX-LEUCINE ZIPPER PROTEIN MERISTEM L1"/>
    <property type="match status" value="1"/>
</dbReference>
<dbReference type="PANTHER" id="PTHR45654:SF110">
    <property type="entry name" value="HOMEOBOX DOMAIN-CONTAINING PROTEIN"/>
    <property type="match status" value="1"/>
</dbReference>
<dbReference type="InterPro" id="IPR057993">
    <property type="entry name" value="HD-Zip_IV_C"/>
</dbReference>
<evidence type="ECO:0000256" key="10">
    <source>
        <dbReference type="RuleBase" id="RU000682"/>
    </source>
</evidence>
<feature type="domain" description="Homeobox" evidence="13">
    <location>
        <begin position="34"/>
        <end position="94"/>
    </location>
</feature>
<evidence type="ECO:0000256" key="8">
    <source>
        <dbReference type="ARBA" id="ARBA00023242"/>
    </source>
</evidence>
<feature type="compositionally biased region" description="Polar residues" evidence="12">
    <location>
        <begin position="1"/>
        <end position="10"/>
    </location>
</feature>
<dbReference type="SUPFAM" id="SSF55961">
    <property type="entry name" value="Bet v1-like"/>
    <property type="match status" value="2"/>
</dbReference>
<comment type="caution">
    <text evidence="15">The sequence shown here is derived from an EMBL/GenBank/DDBJ whole genome shotgun (WGS) entry which is preliminary data.</text>
</comment>
<feature type="compositionally biased region" description="Acidic residues" evidence="12">
    <location>
        <begin position="12"/>
        <end position="31"/>
    </location>
</feature>
<keyword evidence="8 9" id="KW-0539">Nucleus</keyword>